<dbReference type="Proteomes" id="UP000229630">
    <property type="component" value="Chromosome 2"/>
</dbReference>
<evidence type="ECO:0000313" key="2">
    <source>
        <dbReference type="Proteomes" id="UP000229630"/>
    </source>
</evidence>
<dbReference type="EMBL" id="CP024724">
    <property type="protein sequence ID" value="ATV27441.1"/>
    <property type="molecule type" value="Genomic_DNA"/>
</dbReference>
<evidence type="ECO:0000313" key="1">
    <source>
        <dbReference type="EMBL" id="ATV27441.1"/>
    </source>
</evidence>
<protein>
    <submittedName>
        <fullName evidence="1">Uncharacterized protein</fullName>
    </submittedName>
</protein>
<proteinExistence type="predicted"/>
<name>A0A2D3LA96_PREIN</name>
<dbReference type="AlphaFoldDB" id="A0A2D3LA96"/>
<gene>
    <name evidence="1" type="ORF">CTM62_11885</name>
</gene>
<sequence length="66" mass="7883">MTTRWLRNTYACEKYLHFYRLISLYIIRCKEETEQGSKMCFGGIVYKKKIDCLTTTNLQNLNNLIP</sequence>
<organism evidence="1 2">
    <name type="scientific">Prevotella intermedia</name>
    <dbReference type="NCBI Taxonomy" id="28131"/>
    <lineage>
        <taxon>Bacteria</taxon>
        <taxon>Pseudomonadati</taxon>
        <taxon>Bacteroidota</taxon>
        <taxon>Bacteroidia</taxon>
        <taxon>Bacteroidales</taxon>
        <taxon>Prevotellaceae</taxon>
        <taxon>Prevotella</taxon>
    </lineage>
</organism>
<accession>A0A2D3LA96</accession>
<reference evidence="1 2" key="1">
    <citation type="submission" date="2017-11" db="EMBL/GenBank/DDBJ databases">
        <title>Genome sequencing of Prevotella intermedia KCOM 2837.</title>
        <authorList>
            <person name="Kook J.-K."/>
            <person name="Park S.-N."/>
            <person name="Lim Y.K."/>
        </authorList>
    </citation>
    <scope>NUCLEOTIDE SEQUENCE [LARGE SCALE GENOMIC DNA]</scope>
    <source>
        <strain evidence="1 2">KCOM 2837</strain>
    </source>
</reference>